<dbReference type="Pfam" id="PF14527">
    <property type="entry name" value="LAGLIDADG_WhiA"/>
    <property type="match status" value="1"/>
</dbReference>
<dbReference type="AlphaFoldDB" id="A0A502MJB9"/>
<keyword evidence="2 4" id="KW-0238">DNA-binding</keyword>
<evidence type="ECO:0000259" key="5">
    <source>
        <dbReference type="Pfam" id="PF02650"/>
    </source>
</evidence>
<feature type="domain" description="WhiA LAGLIDADG-like" evidence="6">
    <location>
        <begin position="93"/>
        <end position="183"/>
    </location>
</feature>
<sequence length="283" mass="33434">MENKEKLSFSLQIKKEIMAKQLNKKQMLNLLSGIFDSFQNENNKIKITLLNKEIFDFISILLDLFNLEYSKVKKNVLEINLDNFKNENLKKERDYFGGIFLVSGSINDLKSSSNHLEMKFSLEKNAKAAIEILSHYGFDFKLLKRSNRYFIYIKKIEQICDFLKAIETIESYYLLEESKIRKDYYNNINRITNFDMYNQKRIANANVLFINAYQFLEKNLALLKNEFSKNELAFFKLKANNLDASLEELSSILKTKIINKSRSSLNNALIKLKRVYQKFNHEN</sequence>
<proteinExistence type="inferred from homology"/>
<evidence type="ECO:0000259" key="6">
    <source>
        <dbReference type="Pfam" id="PF14527"/>
    </source>
</evidence>
<dbReference type="InterPro" id="IPR027434">
    <property type="entry name" value="Homing_endonucl"/>
</dbReference>
<feature type="domain" description="Sporulation regulator WhiA C-terminal" evidence="5">
    <location>
        <begin position="188"/>
        <end position="275"/>
    </location>
</feature>
<keyword evidence="1 4" id="KW-0132">Cell division</keyword>
<evidence type="ECO:0000256" key="3">
    <source>
        <dbReference type="ARBA" id="ARBA00023306"/>
    </source>
</evidence>
<keyword evidence="3 4" id="KW-0131">Cell cycle</keyword>
<evidence type="ECO:0000313" key="7">
    <source>
        <dbReference type="EMBL" id="TPI02643.1"/>
    </source>
</evidence>
<dbReference type="InterPro" id="IPR003802">
    <property type="entry name" value="Sporulation_regulator_WhiA"/>
</dbReference>
<evidence type="ECO:0000256" key="1">
    <source>
        <dbReference type="ARBA" id="ARBA00022618"/>
    </source>
</evidence>
<dbReference type="InterPro" id="IPR039518">
    <property type="entry name" value="WhiA_LAGLIDADG_dom"/>
</dbReference>
<dbReference type="GO" id="GO:0043937">
    <property type="term" value="P:regulation of sporulation"/>
    <property type="evidence" value="ECO:0007669"/>
    <property type="project" value="InterPro"/>
</dbReference>
<dbReference type="RefSeq" id="WP_140700892.1">
    <property type="nucleotide sequence ID" value="NZ_VFSY01000013.1"/>
</dbReference>
<dbReference type="PANTHER" id="PTHR37307">
    <property type="entry name" value="CELL DIVISION PROTEIN WHIA-RELATED"/>
    <property type="match status" value="1"/>
</dbReference>
<dbReference type="Pfam" id="PF02650">
    <property type="entry name" value="HTH_WhiA"/>
    <property type="match status" value="1"/>
</dbReference>
<dbReference type="Gene3D" id="3.10.28.10">
    <property type="entry name" value="Homing endonucleases"/>
    <property type="match status" value="1"/>
</dbReference>
<name>A0A502MJB9_9MOLU</name>
<comment type="caution">
    <text evidence="7">The sequence shown here is derived from an EMBL/GenBank/DDBJ whole genome shotgun (WGS) entry which is preliminary data.</text>
</comment>
<organism evidence="7 8">
    <name type="scientific">Mycoplasma struthionis</name>
    <dbReference type="NCBI Taxonomy" id="538220"/>
    <lineage>
        <taxon>Bacteria</taxon>
        <taxon>Bacillati</taxon>
        <taxon>Mycoplasmatota</taxon>
        <taxon>Mollicutes</taxon>
        <taxon>Mycoplasmataceae</taxon>
        <taxon>Mycoplasma</taxon>
    </lineage>
</organism>
<dbReference type="GO" id="GO:0051301">
    <property type="term" value="P:cell division"/>
    <property type="evidence" value="ECO:0007669"/>
    <property type="project" value="UniProtKB-UniRule"/>
</dbReference>
<dbReference type="GO" id="GO:0003677">
    <property type="term" value="F:DNA binding"/>
    <property type="evidence" value="ECO:0007669"/>
    <property type="project" value="UniProtKB-UniRule"/>
</dbReference>
<comment type="similarity">
    <text evidence="4">Belongs to the WhiA family.</text>
</comment>
<accession>A0A502MJB9</accession>
<dbReference type="PANTHER" id="PTHR37307:SF1">
    <property type="entry name" value="CELL DIVISION PROTEIN WHIA-RELATED"/>
    <property type="match status" value="1"/>
</dbReference>
<dbReference type="HAMAP" id="MF_01420">
    <property type="entry name" value="HTH_type_WhiA"/>
    <property type="match status" value="1"/>
</dbReference>
<evidence type="ECO:0000256" key="2">
    <source>
        <dbReference type="ARBA" id="ARBA00023125"/>
    </source>
</evidence>
<dbReference type="EMBL" id="VFSY01000013">
    <property type="protein sequence ID" value="TPI02643.1"/>
    <property type="molecule type" value="Genomic_DNA"/>
</dbReference>
<reference evidence="7 8" key="1">
    <citation type="submission" date="2019-06" db="EMBL/GenBank/DDBJ databases">
        <title>A comparative genomics study of ostrich specific Mycoplasmas.</title>
        <authorList>
            <person name="Botes A."/>
            <person name="Nel T."/>
        </authorList>
    </citation>
    <scope>NUCLEOTIDE SEQUENCE [LARGE SCALE GENOMIC DNA]</scope>
    <source>
        <strain evidence="7 8">Ms01</strain>
    </source>
</reference>
<protein>
    <recommendedName>
        <fullName evidence="4">Probable cell division protein WhiA</fullName>
    </recommendedName>
</protein>
<dbReference type="Proteomes" id="UP000317904">
    <property type="component" value="Unassembled WGS sequence"/>
</dbReference>
<dbReference type="NCBIfam" id="TIGR00647">
    <property type="entry name" value="DNA_bind_WhiA"/>
    <property type="match status" value="1"/>
</dbReference>
<gene>
    <name evidence="4 7" type="primary">whiA</name>
    <name evidence="7" type="ORF">FJM01_00420</name>
</gene>
<dbReference type="InterPro" id="IPR023054">
    <property type="entry name" value="Sporulation_regulator_WhiA_C"/>
</dbReference>
<comment type="function">
    <text evidence="4">Involved in cell division and chromosome segregation.</text>
</comment>
<dbReference type="SUPFAM" id="SSF55608">
    <property type="entry name" value="Homing endonucleases"/>
    <property type="match status" value="1"/>
</dbReference>
<evidence type="ECO:0000313" key="8">
    <source>
        <dbReference type="Proteomes" id="UP000317904"/>
    </source>
</evidence>
<evidence type="ECO:0000256" key="4">
    <source>
        <dbReference type="HAMAP-Rule" id="MF_01420"/>
    </source>
</evidence>